<name>A0AAW0J805_QUESU</name>
<dbReference type="PANTHER" id="PTHR47998:SF74">
    <property type="entry name" value="TRANSCRIPTION FACTOR TT2"/>
    <property type="match status" value="1"/>
</dbReference>
<dbReference type="GO" id="GO:0000976">
    <property type="term" value="F:transcription cis-regulatory region binding"/>
    <property type="evidence" value="ECO:0007669"/>
    <property type="project" value="TreeGrafter"/>
</dbReference>
<evidence type="ECO:0000313" key="1">
    <source>
        <dbReference type="EMBL" id="KAK7822698.1"/>
    </source>
</evidence>
<sequence length="140" mass="16352">MEGGHVVRKMAEAMWEKLSSLLVELSEARYQERRSLITGRIPGRTDNEIKNYWIAILSKRVQVEDKIHEQDINDLLRSDVLNLDSHQNKTINAYDNFDLSISGHETIFEDSMDKDKPENWRDINTLATFLNSEDEWISSK</sequence>
<dbReference type="GO" id="GO:0005634">
    <property type="term" value="C:nucleus"/>
    <property type="evidence" value="ECO:0007669"/>
    <property type="project" value="TreeGrafter"/>
</dbReference>
<dbReference type="GO" id="GO:0030154">
    <property type="term" value="P:cell differentiation"/>
    <property type="evidence" value="ECO:0007669"/>
    <property type="project" value="TreeGrafter"/>
</dbReference>
<organism evidence="1 2">
    <name type="scientific">Quercus suber</name>
    <name type="common">Cork oak</name>
    <dbReference type="NCBI Taxonomy" id="58331"/>
    <lineage>
        <taxon>Eukaryota</taxon>
        <taxon>Viridiplantae</taxon>
        <taxon>Streptophyta</taxon>
        <taxon>Embryophyta</taxon>
        <taxon>Tracheophyta</taxon>
        <taxon>Spermatophyta</taxon>
        <taxon>Magnoliopsida</taxon>
        <taxon>eudicotyledons</taxon>
        <taxon>Gunneridae</taxon>
        <taxon>Pentapetalae</taxon>
        <taxon>rosids</taxon>
        <taxon>fabids</taxon>
        <taxon>Fagales</taxon>
        <taxon>Fagaceae</taxon>
        <taxon>Quercus</taxon>
    </lineage>
</organism>
<comment type="caution">
    <text evidence="1">The sequence shown here is derived from an EMBL/GenBank/DDBJ whole genome shotgun (WGS) entry which is preliminary data.</text>
</comment>
<evidence type="ECO:0000313" key="2">
    <source>
        <dbReference type="Proteomes" id="UP000237347"/>
    </source>
</evidence>
<dbReference type="InterPro" id="IPR015495">
    <property type="entry name" value="Myb_TF_plants"/>
</dbReference>
<proteinExistence type="predicted"/>
<dbReference type="PANTHER" id="PTHR47998">
    <property type="entry name" value="TRANSCRIPTION FACTOR MYB51-LIKE ISOFORM X1"/>
    <property type="match status" value="1"/>
</dbReference>
<dbReference type="Proteomes" id="UP000237347">
    <property type="component" value="Unassembled WGS sequence"/>
</dbReference>
<accession>A0AAW0J805</accession>
<protein>
    <submittedName>
        <fullName evidence="1">Transcription factor wer</fullName>
    </submittedName>
</protein>
<gene>
    <name evidence="1" type="primary">WER_2</name>
    <name evidence="1" type="ORF">CFP56_036249</name>
</gene>
<dbReference type="GO" id="GO:0006355">
    <property type="term" value="P:regulation of DNA-templated transcription"/>
    <property type="evidence" value="ECO:0007669"/>
    <property type="project" value="TreeGrafter"/>
</dbReference>
<keyword evidence="2" id="KW-1185">Reference proteome</keyword>
<reference evidence="1 2" key="1">
    <citation type="journal article" date="2018" name="Sci. Data">
        <title>The draft genome sequence of cork oak.</title>
        <authorList>
            <person name="Ramos A.M."/>
            <person name="Usie A."/>
            <person name="Barbosa P."/>
            <person name="Barros P.M."/>
            <person name="Capote T."/>
            <person name="Chaves I."/>
            <person name="Simoes F."/>
            <person name="Abreu I."/>
            <person name="Carrasquinho I."/>
            <person name="Faro C."/>
            <person name="Guimaraes J.B."/>
            <person name="Mendonca D."/>
            <person name="Nobrega F."/>
            <person name="Rodrigues L."/>
            <person name="Saibo N.J.M."/>
            <person name="Varela M.C."/>
            <person name="Egas C."/>
            <person name="Matos J."/>
            <person name="Miguel C.M."/>
            <person name="Oliveira M.M."/>
            <person name="Ricardo C.P."/>
            <person name="Goncalves S."/>
        </authorList>
    </citation>
    <scope>NUCLEOTIDE SEQUENCE [LARGE SCALE GENOMIC DNA]</scope>
    <source>
        <strain evidence="2">cv. HL8</strain>
    </source>
</reference>
<dbReference type="EMBL" id="PKMF04000657">
    <property type="protein sequence ID" value="KAK7822698.1"/>
    <property type="molecule type" value="Genomic_DNA"/>
</dbReference>
<dbReference type="Gene3D" id="1.10.10.60">
    <property type="entry name" value="Homeodomain-like"/>
    <property type="match status" value="1"/>
</dbReference>
<dbReference type="AlphaFoldDB" id="A0AAW0J805"/>